<dbReference type="Gene3D" id="3.40.30.10">
    <property type="entry name" value="Glutaredoxin"/>
    <property type="match status" value="1"/>
</dbReference>
<dbReference type="Pfam" id="PF13417">
    <property type="entry name" value="GST_N_3"/>
    <property type="match status" value="1"/>
</dbReference>
<evidence type="ECO:0000259" key="2">
    <source>
        <dbReference type="PROSITE" id="PS50404"/>
    </source>
</evidence>
<organism evidence="3 4">
    <name type="scientific">Mycena maculata</name>
    <dbReference type="NCBI Taxonomy" id="230809"/>
    <lineage>
        <taxon>Eukaryota</taxon>
        <taxon>Fungi</taxon>
        <taxon>Dikarya</taxon>
        <taxon>Basidiomycota</taxon>
        <taxon>Agaricomycotina</taxon>
        <taxon>Agaricomycetes</taxon>
        <taxon>Agaricomycetidae</taxon>
        <taxon>Agaricales</taxon>
        <taxon>Marasmiineae</taxon>
        <taxon>Mycenaceae</taxon>
        <taxon>Mycena</taxon>
    </lineage>
</organism>
<keyword evidence="4" id="KW-1185">Reference proteome</keyword>
<evidence type="ECO:0000313" key="4">
    <source>
        <dbReference type="Proteomes" id="UP001215280"/>
    </source>
</evidence>
<sequence length="517" mass="57109">MSPTLYVFEHSVWSAAAELAVIELGFVDGQIKLSRLDLIHGKNYDPAFLKLNPNGTIPTLEAGDQVYTSTADTISYLVQNAPVKVRSGSPATIEAIHDDRYDPNFAMFAARNDMELDAKAQGIQGNLLSNRKTALEEYLALPGAEVYKPLYTARLGATRGLYAIYNHKVPADAQSAFFTRSQAHWGSVRSALFEIFPAFLPSDGMAPFIGGDVPGEDDFHLIAWLTRIAAAAGATTKDDALKTFEKDCGAPVPGAIADYWAAWVVRPSWSKRSGSGCPRRQSPVSAEIDDALRLEGRSQPRSARRVCTLATPAFRAHNAPPLHRIVVHSPVYTLPGSIYTRCKRRRSAASIYDVATLLVDTLNFRNSCKLHSRTNGIGTRGSAGSGHDTHAFKVRDDDDEERKRGRDGTDSRLQRLRLVHRTPQQAEKERKHREDIGPTSADPSCVVTLEADIAFKTKENRRTNPKFRRIPLGVSGPGTEAFKGKDHPRRRAGGNWEGRRRADRCVLATTDIERRVR</sequence>
<evidence type="ECO:0000256" key="1">
    <source>
        <dbReference type="SAM" id="MobiDB-lite"/>
    </source>
</evidence>
<accession>A0AAD7N3S5</accession>
<dbReference type="EMBL" id="JARJLG010000104">
    <property type="protein sequence ID" value="KAJ7745190.1"/>
    <property type="molecule type" value="Genomic_DNA"/>
</dbReference>
<comment type="caution">
    <text evidence="3">The sequence shown here is derived from an EMBL/GenBank/DDBJ whole genome shotgun (WGS) entry which is preliminary data.</text>
</comment>
<gene>
    <name evidence="3" type="ORF">DFH07DRAFT_942883</name>
</gene>
<feature type="domain" description="GST N-terminal" evidence="2">
    <location>
        <begin position="1"/>
        <end position="85"/>
    </location>
</feature>
<dbReference type="PROSITE" id="PS50404">
    <property type="entry name" value="GST_NTER"/>
    <property type="match status" value="1"/>
</dbReference>
<dbReference type="AlphaFoldDB" id="A0AAD7N3S5"/>
<dbReference type="CDD" id="cd00570">
    <property type="entry name" value="GST_N_family"/>
    <property type="match status" value="1"/>
</dbReference>
<dbReference type="SUPFAM" id="SSF52833">
    <property type="entry name" value="Thioredoxin-like"/>
    <property type="match status" value="1"/>
</dbReference>
<evidence type="ECO:0000313" key="3">
    <source>
        <dbReference type="EMBL" id="KAJ7745190.1"/>
    </source>
</evidence>
<reference evidence="3" key="1">
    <citation type="submission" date="2023-03" db="EMBL/GenBank/DDBJ databases">
        <title>Massive genome expansion in bonnet fungi (Mycena s.s.) driven by repeated elements and novel gene families across ecological guilds.</title>
        <authorList>
            <consortium name="Lawrence Berkeley National Laboratory"/>
            <person name="Harder C.B."/>
            <person name="Miyauchi S."/>
            <person name="Viragh M."/>
            <person name="Kuo A."/>
            <person name="Thoen E."/>
            <person name="Andreopoulos B."/>
            <person name="Lu D."/>
            <person name="Skrede I."/>
            <person name="Drula E."/>
            <person name="Henrissat B."/>
            <person name="Morin E."/>
            <person name="Kohler A."/>
            <person name="Barry K."/>
            <person name="LaButti K."/>
            <person name="Morin E."/>
            <person name="Salamov A."/>
            <person name="Lipzen A."/>
            <person name="Mereny Z."/>
            <person name="Hegedus B."/>
            <person name="Baldrian P."/>
            <person name="Stursova M."/>
            <person name="Weitz H."/>
            <person name="Taylor A."/>
            <person name="Grigoriev I.V."/>
            <person name="Nagy L.G."/>
            <person name="Martin F."/>
            <person name="Kauserud H."/>
        </authorList>
    </citation>
    <scope>NUCLEOTIDE SEQUENCE</scope>
    <source>
        <strain evidence="3">CBHHK188m</strain>
    </source>
</reference>
<feature type="compositionally biased region" description="Basic and acidic residues" evidence="1">
    <location>
        <begin position="387"/>
        <end position="413"/>
    </location>
</feature>
<feature type="compositionally biased region" description="Basic and acidic residues" evidence="1">
    <location>
        <begin position="426"/>
        <end position="436"/>
    </location>
</feature>
<feature type="region of interest" description="Disordered" evidence="1">
    <location>
        <begin position="467"/>
        <end position="499"/>
    </location>
</feature>
<feature type="region of interest" description="Disordered" evidence="1">
    <location>
        <begin position="371"/>
        <end position="443"/>
    </location>
</feature>
<proteinExistence type="predicted"/>
<dbReference type="Proteomes" id="UP001215280">
    <property type="component" value="Unassembled WGS sequence"/>
</dbReference>
<name>A0AAD7N3S5_9AGAR</name>
<protein>
    <recommendedName>
        <fullName evidence="2">GST N-terminal domain-containing protein</fullName>
    </recommendedName>
</protein>
<dbReference type="InterPro" id="IPR004045">
    <property type="entry name" value="Glutathione_S-Trfase_N"/>
</dbReference>
<dbReference type="InterPro" id="IPR036249">
    <property type="entry name" value="Thioredoxin-like_sf"/>
</dbReference>